<keyword evidence="5" id="KW-0496">Mitochondrion</keyword>
<name>A0A2G5I8X9_CERBT</name>
<dbReference type="EMBL" id="LKMD01000100">
    <property type="protein sequence ID" value="PIB01267.1"/>
    <property type="molecule type" value="Genomic_DNA"/>
</dbReference>
<keyword evidence="2" id="KW-0813">Transport</keyword>
<dbReference type="Proteomes" id="UP000230605">
    <property type="component" value="Chromosome 1"/>
</dbReference>
<organism evidence="10 11">
    <name type="scientific">Cercospora beticola</name>
    <name type="common">Sugarbeet leaf spot fungus</name>
    <dbReference type="NCBI Taxonomy" id="122368"/>
    <lineage>
        <taxon>Eukaryota</taxon>
        <taxon>Fungi</taxon>
        <taxon>Dikarya</taxon>
        <taxon>Ascomycota</taxon>
        <taxon>Pezizomycotina</taxon>
        <taxon>Dothideomycetes</taxon>
        <taxon>Dothideomycetidae</taxon>
        <taxon>Mycosphaerellales</taxon>
        <taxon>Mycosphaerellaceae</taxon>
        <taxon>Cercospora</taxon>
    </lineage>
</organism>
<feature type="chain" id="PRO_5013619866" description="Metaxin-like protein" evidence="7">
    <location>
        <begin position="23"/>
        <end position="430"/>
    </location>
</feature>
<dbReference type="PANTHER" id="PTHR12289:SF41">
    <property type="entry name" value="FAILED AXON CONNECTIONS-RELATED"/>
    <property type="match status" value="1"/>
</dbReference>
<evidence type="ECO:0000256" key="2">
    <source>
        <dbReference type="ARBA" id="ARBA00022448"/>
    </source>
</evidence>
<evidence type="ECO:0000256" key="4">
    <source>
        <dbReference type="ARBA" id="ARBA00022927"/>
    </source>
</evidence>
<evidence type="ECO:0000256" key="6">
    <source>
        <dbReference type="ARBA" id="ARBA00023136"/>
    </source>
</evidence>
<evidence type="ECO:0000313" key="11">
    <source>
        <dbReference type="Proteomes" id="UP000230605"/>
    </source>
</evidence>
<dbReference type="InterPro" id="IPR019564">
    <property type="entry name" value="Sam37/metaxin_N"/>
</dbReference>
<evidence type="ECO:0000313" key="10">
    <source>
        <dbReference type="EMBL" id="PIB01267.1"/>
    </source>
</evidence>
<gene>
    <name evidence="10" type="ORF">CB0940_01862</name>
</gene>
<evidence type="ECO:0000256" key="5">
    <source>
        <dbReference type="ARBA" id="ARBA00023128"/>
    </source>
</evidence>
<accession>A0A2G5I8X9</accession>
<dbReference type="InterPro" id="IPR033468">
    <property type="entry name" value="Metaxin_GST"/>
</dbReference>
<evidence type="ECO:0000259" key="9">
    <source>
        <dbReference type="Pfam" id="PF17171"/>
    </source>
</evidence>
<comment type="caution">
    <text evidence="10">The sequence shown here is derived from an EMBL/GenBank/DDBJ whole genome shotgun (WGS) entry which is preliminary data.</text>
</comment>
<proteinExistence type="predicted"/>
<feature type="domain" description="Metaxin glutathione S-transferase" evidence="9">
    <location>
        <begin position="219"/>
        <end position="282"/>
    </location>
</feature>
<reference evidence="10 11" key="1">
    <citation type="submission" date="2015-10" db="EMBL/GenBank/DDBJ databases">
        <title>The cercosporin biosynthetic gene cluster was horizontally transferred to several fungal lineages and shown to be expanded in Cercospora beticola based on microsynteny with recipient genomes.</title>
        <authorList>
            <person name="De Jonge R."/>
            <person name="Ebert M.K."/>
            <person name="Suttle J.C."/>
            <person name="Jurick Ii W.M."/>
            <person name="Secor G.A."/>
            <person name="Thomma B.P."/>
            <person name="Van De Peer Y."/>
            <person name="Bolton M.D."/>
        </authorList>
    </citation>
    <scope>NUCLEOTIDE SEQUENCE [LARGE SCALE GENOMIC DNA]</scope>
    <source>
        <strain evidence="10 11">09-40</strain>
    </source>
</reference>
<keyword evidence="6" id="KW-0472">Membrane</keyword>
<feature type="signal peptide" evidence="7">
    <location>
        <begin position="1"/>
        <end position="22"/>
    </location>
</feature>
<protein>
    <recommendedName>
        <fullName evidence="12">Metaxin-like protein</fullName>
    </recommendedName>
</protein>
<sequence>MASRTMKLFILGPAFGLPSIDAQCIAAVALLQLYAPHDYELVPTHDESLPLPYLIDGTARLSGLNNITRHLKDKRIIQQELDSQQTADAAAITSFIEHNAQLLLDISLYVGFENYRLATRPAYSQILPWHANYTLPPQKRNAARLRTEHLGVSSIDVDNVHEDMSNRPEGFDGVGKEQKFEAATQKRASLLLGGKETLRSLLQRPEHAAIFKLNALADNFFEPLQDMLGEKTYLLDTERPSAVDCLVTAYLCLMLFPKLPQDWLATTMRRKYKRLAAYTDRLHKELALAANVGDVLAVGRCRSREEAHAYWKAHKMLLPWSTASSPTTSEALQSFGIGVWTQIPILGQPNKLHLRNAKWHSFLYRNLQTVLLTAATAFAAGSFLSVYTGLLEWPHGEAVHIFGRKRMSDFGHLGAALADVSLLGRHPDSG</sequence>
<feature type="domain" description="Mitochondrial outer membrane transport complex Sam37/metaxin N-terminal" evidence="8">
    <location>
        <begin position="24"/>
        <end position="140"/>
    </location>
</feature>
<evidence type="ECO:0008006" key="12">
    <source>
        <dbReference type="Google" id="ProtNLM"/>
    </source>
</evidence>
<evidence type="ECO:0000256" key="1">
    <source>
        <dbReference type="ARBA" id="ARBA00004294"/>
    </source>
</evidence>
<keyword evidence="4" id="KW-0653">Protein transport</keyword>
<evidence type="ECO:0000256" key="7">
    <source>
        <dbReference type="SAM" id="SignalP"/>
    </source>
</evidence>
<dbReference type="Pfam" id="PF17171">
    <property type="entry name" value="GST_C_6"/>
    <property type="match status" value="1"/>
</dbReference>
<dbReference type="GO" id="GO:0015031">
    <property type="term" value="P:protein transport"/>
    <property type="evidence" value="ECO:0007669"/>
    <property type="project" value="UniProtKB-KW"/>
</dbReference>
<keyword evidence="3" id="KW-1000">Mitochondrion outer membrane</keyword>
<keyword evidence="7" id="KW-0732">Signal</keyword>
<evidence type="ECO:0000256" key="3">
    <source>
        <dbReference type="ARBA" id="ARBA00022787"/>
    </source>
</evidence>
<evidence type="ECO:0000259" key="8">
    <source>
        <dbReference type="Pfam" id="PF10568"/>
    </source>
</evidence>
<dbReference type="AlphaFoldDB" id="A0A2G5I8X9"/>
<dbReference type="Pfam" id="PF10568">
    <property type="entry name" value="Tom37"/>
    <property type="match status" value="1"/>
</dbReference>
<comment type="subcellular location">
    <subcellularLocation>
        <location evidence="1">Mitochondrion outer membrane</location>
    </subcellularLocation>
</comment>
<dbReference type="PANTHER" id="PTHR12289">
    <property type="entry name" value="METAXIN RELATED"/>
    <property type="match status" value="1"/>
</dbReference>
<dbReference type="GO" id="GO:0007005">
    <property type="term" value="P:mitochondrion organization"/>
    <property type="evidence" value="ECO:0007669"/>
    <property type="project" value="TreeGrafter"/>
</dbReference>
<dbReference type="OrthoDB" id="5835136at2759"/>
<dbReference type="InterPro" id="IPR050931">
    <property type="entry name" value="Mito_Protein_Transport_Metaxin"/>
</dbReference>
<dbReference type="GO" id="GO:0001401">
    <property type="term" value="C:SAM complex"/>
    <property type="evidence" value="ECO:0007669"/>
    <property type="project" value="InterPro"/>
</dbReference>